<reference evidence="2 3" key="1">
    <citation type="submission" date="2016-06" db="EMBL/GenBank/DDBJ databases">
        <authorList>
            <person name="Kjaerup R.B."/>
            <person name="Dalgaard T.S."/>
            <person name="Juul-Madsen H.R."/>
        </authorList>
    </citation>
    <scope>NUCLEOTIDE SEQUENCE [LARGE SCALE GENOMIC DNA]</scope>
    <source>
        <strain evidence="2 3">DSM 43821</strain>
    </source>
</reference>
<dbReference type="Proteomes" id="UP000198228">
    <property type="component" value="Chromosome I"/>
</dbReference>
<dbReference type="Pfam" id="PF19457">
    <property type="entry name" value="DUF5994"/>
    <property type="match status" value="1"/>
</dbReference>
<evidence type="ECO:0000313" key="2">
    <source>
        <dbReference type="EMBL" id="SCF35844.1"/>
    </source>
</evidence>
<name>A0A1C4ZSS6_9ACTN</name>
<organism evidence="2 3">
    <name type="scientific">Micromonospora purpureochromogenes</name>
    <dbReference type="NCBI Taxonomy" id="47872"/>
    <lineage>
        <taxon>Bacteria</taxon>
        <taxon>Bacillati</taxon>
        <taxon>Actinomycetota</taxon>
        <taxon>Actinomycetes</taxon>
        <taxon>Micromonosporales</taxon>
        <taxon>Micromonosporaceae</taxon>
        <taxon>Micromonospora</taxon>
    </lineage>
</organism>
<dbReference type="EMBL" id="LT607410">
    <property type="protein sequence ID" value="SCF35844.1"/>
    <property type="molecule type" value="Genomic_DNA"/>
</dbReference>
<feature type="compositionally biased region" description="Basic and acidic residues" evidence="1">
    <location>
        <begin position="150"/>
        <end position="166"/>
    </location>
</feature>
<gene>
    <name evidence="2" type="ORF">GA0074696_4817</name>
</gene>
<accession>A0A1C4ZSS6</accession>
<feature type="region of interest" description="Disordered" evidence="1">
    <location>
        <begin position="1"/>
        <end position="24"/>
    </location>
</feature>
<proteinExistence type="predicted"/>
<protein>
    <submittedName>
        <fullName evidence="2">Uncharacterized protein</fullName>
    </submittedName>
</protein>
<dbReference type="RefSeq" id="WP_088963160.1">
    <property type="nucleotide sequence ID" value="NZ_LT607410.1"/>
</dbReference>
<feature type="region of interest" description="Disordered" evidence="1">
    <location>
        <begin position="146"/>
        <end position="221"/>
    </location>
</feature>
<evidence type="ECO:0000256" key="1">
    <source>
        <dbReference type="SAM" id="MobiDB-lite"/>
    </source>
</evidence>
<dbReference type="AlphaFoldDB" id="A0A1C4ZSS6"/>
<sequence length="278" mass="29601">MMPSTNALAPPSPPSTPRLRIEPTRSTRTLLDGGWWPRSTDPLAELPGLILAIDLLRGPIVRLVLSADTWNGNPRRLAVDGRVLRLGYFTSQPASLLTAICLNDDRVDLLVVPPETAADLAEAAMALAATAGNRVHAPQLLTAAGTMSDARADSAGRRTWEGEGGRLRTAPDAPSAVASRPAEAGPAGKFAPVEPASAPAAPPPRRRNTGDLPTVTTEEQSMTIARHTIVSALRRRGQHTRADWVERELPEQVDTTRHAGLLATLHLDPAELGEPTAR</sequence>
<dbReference type="InterPro" id="IPR046036">
    <property type="entry name" value="DUF5994"/>
</dbReference>
<evidence type="ECO:0000313" key="3">
    <source>
        <dbReference type="Proteomes" id="UP000198228"/>
    </source>
</evidence>